<dbReference type="OrthoDB" id="572228at2"/>
<dbReference type="InterPro" id="IPR023389">
    <property type="entry name" value="DOPA-like_sf"/>
</dbReference>
<keyword evidence="1" id="KW-0560">Oxidoreductase</keyword>
<organism evidence="1 2">
    <name type="scientific">Phaeobacter gallaeciensis</name>
    <dbReference type="NCBI Taxonomy" id="60890"/>
    <lineage>
        <taxon>Bacteria</taxon>
        <taxon>Pseudomonadati</taxon>
        <taxon>Pseudomonadota</taxon>
        <taxon>Alphaproteobacteria</taxon>
        <taxon>Rhodobacterales</taxon>
        <taxon>Roseobacteraceae</taxon>
        <taxon>Phaeobacter</taxon>
    </lineage>
</organism>
<dbReference type="Gene3D" id="3.30.70.1240">
    <property type="entry name" value="DOPA-like domains"/>
    <property type="match status" value="1"/>
</dbReference>
<evidence type="ECO:0000313" key="1">
    <source>
        <dbReference type="EMBL" id="RBW50510.1"/>
    </source>
</evidence>
<dbReference type="Proteomes" id="UP000252706">
    <property type="component" value="Unassembled WGS sequence"/>
</dbReference>
<comment type="caution">
    <text evidence="1">The sequence shown here is derived from an EMBL/GenBank/DDBJ whole genome shotgun (WGS) entry which is preliminary data.</text>
</comment>
<dbReference type="EMBL" id="QOCE01000048">
    <property type="protein sequence ID" value="RBW50510.1"/>
    <property type="molecule type" value="Genomic_DNA"/>
</dbReference>
<sequence>MPEIRGYHAHVYFDAETVETARTVCAESARLFDVTMGRVHERNVGPHPRWSCQLGFAPEVFDQVIPWLMMNRQGLTIFTHPDTGEHLQDHRDRALWMGELLELELSIFNDA</sequence>
<evidence type="ECO:0000313" key="2">
    <source>
        <dbReference type="Proteomes" id="UP000252706"/>
    </source>
</evidence>
<dbReference type="Pfam" id="PF08883">
    <property type="entry name" value="DOPA_dioxygen"/>
    <property type="match status" value="1"/>
</dbReference>
<dbReference type="SUPFAM" id="SSF143410">
    <property type="entry name" value="DOPA-like"/>
    <property type="match status" value="1"/>
</dbReference>
<proteinExistence type="predicted"/>
<dbReference type="PIRSF" id="PIRSF028139">
    <property type="entry name" value="DOPA-diox_rel_Mll2280"/>
    <property type="match status" value="1"/>
</dbReference>
<dbReference type="InterPro" id="IPR014980">
    <property type="entry name" value="DOPA_dioxygen"/>
</dbReference>
<keyword evidence="1" id="KW-0223">Dioxygenase</keyword>
<protein>
    <submittedName>
        <fullName evidence="1">4,5-dioxygenase</fullName>
    </submittedName>
</protein>
<dbReference type="GO" id="GO:0051213">
    <property type="term" value="F:dioxygenase activity"/>
    <property type="evidence" value="ECO:0007669"/>
    <property type="project" value="UniProtKB-KW"/>
</dbReference>
<name>A0A366WKX0_9RHOB</name>
<dbReference type="PANTHER" id="PTHR36423">
    <property type="entry name" value="AFR070WP"/>
    <property type="match status" value="1"/>
</dbReference>
<gene>
    <name evidence="1" type="ORF">DS909_21365</name>
</gene>
<dbReference type="RefSeq" id="WP_113825618.1">
    <property type="nucleotide sequence ID" value="NZ_QOCE01000048.1"/>
</dbReference>
<dbReference type="PANTHER" id="PTHR36423:SF2">
    <property type="entry name" value="AFR070WP"/>
    <property type="match status" value="1"/>
</dbReference>
<accession>A0A366WKX0</accession>
<dbReference type="AlphaFoldDB" id="A0A366WKX0"/>
<reference evidence="1 2" key="1">
    <citation type="submission" date="2018-07" db="EMBL/GenBank/DDBJ databases">
        <title>Modular assembly of carbohydrate-degrading microbial communities in the ocean.</title>
        <authorList>
            <person name="Enke T.N."/>
            <person name="Datta M.S."/>
            <person name="Schwartzman J.A."/>
            <person name="Cermak N."/>
            <person name="Schmitz D.A."/>
            <person name="Barrere J."/>
            <person name="Cordero O.X."/>
        </authorList>
    </citation>
    <scope>NUCLEOTIDE SEQUENCE [LARGE SCALE GENOMIC DNA]</scope>
    <source>
        <strain evidence="1 2">C3M10</strain>
    </source>
</reference>